<dbReference type="PATRIC" id="fig|43658.6.peg.2161"/>
<dbReference type="AlphaFoldDB" id="A0A0L0ENU5"/>
<dbReference type="EMBL" id="LFZX01000192">
    <property type="protein sequence ID" value="KNC66061.1"/>
    <property type="molecule type" value="Genomic_DNA"/>
</dbReference>
<dbReference type="KEGG" id="prr:AT705_00695"/>
<reference evidence="1 4" key="3">
    <citation type="submission" date="2015-12" db="EMBL/GenBank/DDBJ databases">
        <title>Complete genome sequence of Pseudoalteromonas rubra SCSIO 6842, harboring a conjugative plasmid.</title>
        <authorList>
            <person name="Li B."/>
            <person name="Wang X."/>
        </authorList>
    </citation>
    <scope>NUCLEOTIDE SEQUENCE [LARGE SCALE GENOMIC DNA]</scope>
    <source>
        <strain evidence="1 4">SCSIO 6842</strain>
    </source>
</reference>
<evidence type="ECO:0000313" key="4">
    <source>
        <dbReference type="Proteomes" id="UP000069015"/>
    </source>
</evidence>
<evidence type="ECO:0000313" key="1">
    <source>
        <dbReference type="EMBL" id="ALU41568.1"/>
    </source>
</evidence>
<dbReference type="Proteomes" id="UP000069015">
    <property type="component" value="Chromosome 1"/>
</dbReference>
<organism evidence="2 3">
    <name type="scientific">Pseudoalteromonas rubra</name>
    <dbReference type="NCBI Taxonomy" id="43658"/>
    <lineage>
        <taxon>Bacteria</taxon>
        <taxon>Pseudomonadati</taxon>
        <taxon>Pseudomonadota</taxon>
        <taxon>Gammaproteobacteria</taxon>
        <taxon>Alteromonadales</taxon>
        <taxon>Pseudoalteromonadaceae</taxon>
        <taxon>Pseudoalteromonas</taxon>
    </lineage>
</organism>
<gene>
    <name evidence="2" type="ORF">AC626_19335</name>
    <name evidence="1" type="ORF">AT705_00695</name>
</gene>
<proteinExistence type="predicted"/>
<dbReference type="Proteomes" id="UP000036850">
    <property type="component" value="Unassembled WGS sequence"/>
</dbReference>
<name>A0A0L0ENU5_9GAMM</name>
<evidence type="ECO:0000313" key="3">
    <source>
        <dbReference type="Proteomes" id="UP000036850"/>
    </source>
</evidence>
<evidence type="ECO:0000313" key="2">
    <source>
        <dbReference type="EMBL" id="KNC66061.1"/>
    </source>
</evidence>
<dbReference type="EMBL" id="CP013611">
    <property type="protein sequence ID" value="ALU41568.1"/>
    <property type="molecule type" value="Genomic_DNA"/>
</dbReference>
<dbReference type="OrthoDB" id="6297252at2"/>
<reference evidence="2" key="2">
    <citation type="submission" date="2015-07" db="EMBL/GenBank/DDBJ databases">
        <title>MeaNS - Measles Nucleotide Surveillance Program.</title>
        <authorList>
            <person name="Tran T."/>
            <person name="Druce J."/>
        </authorList>
    </citation>
    <scope>NUCLEOTIDE SEQUENCE</scope>
    <source>
        <strain evidence="2">OCN096</strain>
    </source>
</reference>
<dbReference type="RefSeq" id="WP_049865791.1">
    <property type="nucleotide sequence ID" value="NZ_CP013611.1"/>
</dbReference>
<reference evidence="3" key="1">
    <citation type="submission" date="2015-07" db="EMBL/GenBank/DDBJ databases">
        <title>Draft genome sequence of a Pseudoalteromonas rubra strain, OCN096, isolated from Kaneohe Bay, Oahu, Hawaii.</title>
        <authorList>
            <person name="Beurmann S."/>
            <person name="Ushijima B."/>
            <person name="Belcaid M."/>
            <person name="Callahan S.M."/>
            <person name="Aeby G.S."/>
        </authorList>
    </citation>
    <scope>NUCLEOTIDE SEQUENCE [LARGE SCALE GENOMIC DNA]</scope>
    <source>
        <strain evidence="3">OCN096</strain>
    </source>
</reference>
<protein>
    <submittedName>
        <fullName evidence="2">Uncharacterized protein</fullName>
    </submittedName>
</protein>
<accession>A0A0L0ENU5</accession>
<sequence length="111" mass="12458">MITNVAVTYENKTSKPIFAFLCQKGEIKALTLTQIFPGSTYKLSVEFEDLNDLEVGFGDSWSNPKLVMPLTAVTGCSEFQVCLDDNNMMEIEQSGVSVKKHKRYFYDAVCV</sequence>